<name>A0A024S9D3_HYPJR</name>
<dbReference type="OrthoDB" id="4485185at2759"/>
<sequence length="409" mass="45828">MAGPLCFFVQLCTLLALTLGTSSMAAGLPRANTPSILPREENAKRDVVMDCSEFPLFKAYLQDAFVEAETIMANAVQELDLLISLFEKDGSGKLLPGKELKKGRTFDEDNVFSSYSFFIYRLAEPTVAQAMKAALNKYNTGQPDPGAENLEVYCDETEWLFERKLDGMNFTDRKTPSFVSARELDSLTMSGLSEYKNVGNPIWDRQQNGWMWYVARMASPYSKEAGTRTWSSVWWVCPSTVKKPDDPPDKRYRQFGSLTIEVHENLNGYVTGEGERDKEQVMTICPAYHEVFMRKVVKSISDGLDITRLHVPRGKNPTAYQKAALETMQRQRFTIEWLGKGLVPTLIHELTHARAFTPPGRTLTMDHNCLFEVARGTDGLDENGLPQGHLDAEAFAIFSMGCSTCGGFG</sequence>
<organism evidence="2 3">
    <name type="scientific">Hypocrea jecorina (strain ATCC 56765 / BCRC 32924 / NRRL 11460 / Rut C-30)</name>
    <name type="common">Trichoderma reesei</name>
    <dbReference type="NCBI Taxonomy" id="1344414"/>
    <lineage>
        <taxon>Eukaryota</taxon>
        <taxon>Fungi</taxon>
        <taxon>Dikarya</taxon>
        <taxon>Ascomycota</taxon>
        <taxon>Pezizomycotina</taxon>
        <taxon>Sordariomycetes</taxon>
        <taxon>Hypocreomycetidae</taxon>
        <taxon>Hypocreales</taxon>
        <taxon>Hypocreaceae</taxon>
        <taxon>Trichoderma</taxon>
    </lineage>
</organism>
<evidence type="ECO:0008006" key="4">
    <source>
        <dbReference type="Google" id="ProtNLM"/>
    </source>
</evidence>
<evidence type="ECO:0000313" key="3">
    <source>
        <dbReference type="Proteomes" id="UP000024376"/>
    </source>
</evidence>
<reference evidence="3" key="1">
    <citation type="journal article" date="2013" name="Ind. Biotechnol.">
        <title>Comparative genomics analysis of Trichoderma reesei strains.</title>
        <authorList>
            <person name="Koike H."/>
            <person name="Aerts A."/>
            <person name="LaButti K."/>
            <person name="Grigoriev I.V."/>
            <person name="Baker S.E."/>
        </authorList>
    </citation>
    <scope>NUCLEOTIDE SEQUENCE [LARGE SCALE GENOMIC DNA]</scope>
    <source>
        <strain evidence="3">ATCC 56765 / BCRC 32924 / NRRL 11460 / Rut C-30</strain>
    </source>
</reference>
<feature type="chain" id="PRO_5001533698" description="Lysine-specific metallo-endopeptidase domain-containing protein" evidence="1">
    <location>
        <begin position="21"/>
        <end position="409"/>
    </location>
</feature>
<accession>A0A024S9D3</accession>
<evidence type="ECO:0000256" key="1">
    <source>
        <dbReference type="SAM" id="SignalP"/>
    </source>
</evidence>
<dbReference type="HOGENOM" id="CLU_672790_0_0_1"/>
<protein>
    <recommendedName>
        <fullName evidence="4">Lysine-specific metallo-endopeptidase domain-containing protein</fullName>
    </recommendedName>
</protein>
<dbReference type="KEGG" id="trr:M419DRAFT_80021"/>
<dbReference type="Proteomes" id="UP000024376">
    <property type="component" value="Unassembled WGS sequence"/>
</dbReference>
<proteinExistence type="predicted"/>
<keyword evidence="1" id="KW-0732">Signal</keyword>
<feature type="signal peptide" evidence="1">
    <location>
        <begin position="1"/>
        <end position="20"/>
    </location>
</feature>
<evidence type="ECO:0000313" key="2">
    <source>
        <dbReference type="EMBL" id="ETS01955.1"/>
    </source>
</evidence>
<dbReference type="AlphaFoldDB" id="A0A024S9D3"/>
<gene>
    <name evidence="2" type="ORF">M419DRAFT_80021</name>
</gene>
<dbReference type="EMBL" id="KI911147">
    <property type="protein sequence ID" value="ETS01955.1"/>
    <property type="molecule type" value="Genomic_DNA"/>
</dbReference>